<dbReference type="PIRSF" id="PIRSF009283">
    <property type="entry name" value="HPP_dOase"/>
    <property type="match status" value="1"/>
</dbReference>
<dbReference type="FunFam" id="3.10.180.10:FF:000001">
    <property type="entry name" value="4-hydroxyphenylpyruvate dioxygenase"/>
    <property type="match status" value="1"/>
</dbReference>
<dbReference type="Gene3D" id="3.10.180.10">
    <property type="entry name" value="2,3-Dihydroxybiphenyl 1,2-Dioxygenase, domain 1"/>
    <property type="match status" value="2"/>
</dbReference>
<feature type="binding site" evidence="5">
    <location>
        <position position="354"/>
    </location>
    <ligand>
        <name>Fe cation</name>
        <dbReference type="ChEBI" id="CHEBI:24875"/>
    </ligand>
</feature>
<dbReference type="PANTHER" id="PTHR11959:SF1">
    <property type="entry name" value="4-HYDROXYPHENYLPYRUVATE DIOXYGENASE"/>
    <property type="match status" value="1"/>
</dbReference>
<feature type="domain" description="VOC" evidence="6">
    <location>
        <begin position="184"/>
        <end position="343"/>
    </location>
</feature>
<dbReference type="EC" id="1.13.11.27" evidence="7"/>
<dbReference type="SUPFAM" id="SSF54593">
    <property type="entry name" value="Glyoxalase/Bleomycin resistance protein/Dihydroxybiphenyl dioxygenase"/>
    <property type="match status" value="1"/>
</dbReference>
<dbReference type="AlphaFoldDB" id="A0A7K1GAT0"/>
<protein>
    <submittedName>
        <fullName evidence="7">4-hydroxyphenylpyruvate dioxygenase</fullName>
        <ecNumber evidence="7">1.13.11.27</ecNumber>
    </submittedName>
</protein>
<dbReference type="InterPro" id="IPR005956">
    <property type="entry name" value="4OHPhenylPyrv_dOase"/>
</dbReference>
<dbReference type="Pfam" id="PF13669">
    <property type="entry name" value="Glyoxalase_4"/>
    <property type="match status" value="1"/>
</dbReference>
<dbReference type="RefSeq" id="WP_155088079.1">
    <property type="nucleotide sequence ID" value="NZ_OZ260095.1"/>
</dbReference>
<proteinExistence type="inferred from homology"/>
<dbReference type="GO" id="GO:0006572">
    <property type="term" value="P:L-tyrosine catabolic process"/>
    <property type="evidence" value="ECO:0007669"/>
    <property type="project" value="TreeGrafter"/>
</dbReference>
<keyword evidence="4 5" id="KW-0408">Iron</keyword>
<reference evidence="7 8" key="1">
    <citation type="submission" date="2019-11" db="EMBL/GenBank/DDBJ databases">
        <title>Winogradskyella ouciana sp. nov., isolated from the hadal seawater of the Mariana Trench.</title>
        <authorList>
            <person name="Liu R."/>
        </authorList>
    </citation>
    <scope>NUCLEOTIDE SEQUENCE [LARGE SCALE GENOMIC DNA]</scope>
    <source>
        <strain evidence="7 8">ZXX205</strain>
    </source>
</reference>
<keyword evidence="2 5" id="KW-0479">Metal-binding</keyword>
<organism evidence="7 8">
    <name type="scientific">Winogradskyella ouciana</name>
    <dbReference type="NCBI Taxonomy" id="2608631"/>
    <lineage>
        <taxon>Bacteria</taxon>
        <taxon>Pseudomonadati</taxon>
        <taxon>Bacteroidota</taxon>
        <taxon>Flavobacteriia</taxon>
        <taxon>Flavobacteriales</taxon>
        <taxon>Flavobacteriaceae</taxon>
        <taxon>Winogradskyella</taxon>
    </lineage>
</organism>
<dbReference type="GO" id="GO:0003868">
    <property type="term" value="F:4-hydroxyphenylpyruvate dioxygenase activity"/>
    <property type="evidence" value="ECO:0007669"/>
    <property type="project" value="UniProtKB-EC"/>
</dbReference>
<dbReference type="Pfam" id="PF00903">
    <property type="entry name" value="Glyoxalase"/>
    <property type="match status" value="1"/>
</dbReference>
<dbReference type="CDD" id="cd08342">
    <property type="entry name" value="HPPD_N_like"/>
    <property type="match status" value="1"/>
</dbReference>
<dbReference type="EMBL" id="WJYA01000004">
    <property type="protein sequence ID" value="MTE26241.1"/>
    <property type="molecule type" value="Genomic_DNA"/>
</dbReference>
<feature type="domain" description="VOC" evidence="6">
    <location>
        <begin position="27"/>
        <end position="157"/>
    </location>
</feature>
<dbReference type="CDD" id="cd07250">
    <property type="entry name" value="HPPD_C_like"/>
    <property type="match status" value="1"/>
</dbReference>
<feature type="binding site" evidence="5">
    <location>
        <position position="187"/>
    </location>
    <ligand>
        <name>Fe cation</name>
        <dbReference type="ChEBI" id="CHEBI:24875"/>
    </ligand>
</feature>
<dbReference type="PANTHER" id="PTHR11959">
    <property type="entry name" value="4-HYDROXYPHENYLPYRUVATE DIOXYGENASE"/>
    <property type="match status" value="1"/>
</dbReference>
<keyword evidence="7" id="KW-0560">Oxidoreductase</keyword>
<gene>
    <name evidence="7" type="primary">hppD</name>
    <name evidence="7" type="ORF">F1003_04775</name>
</gene>
<evidence type="ECO:0000313" key="8">
    <source>
        <dbReference type="Proteomes" id="UP000447545"/>
    </source>
</evidence>
<sequence length="386" mass="44052">MSKEIKSVDYGLEKIFEGAQDFLPLLGTDYVEFYVGNAKQAAHFYKTAFGFQSYAYKGLETGSKDTVSYVLKQDKIRLVLTTPLSSENPINDHIVKHGDGVKVVALWVDDARKSYEETTKRGAKSYMEPKVETDEFGEVVRAGIYTYGETVHMFVERKNYNGVFMPGFMKWESDYNPEPVGLKYIDHMVGNVGWGEMNTWVKWYEDVMGFVNFLSFDDKQIHTEYSALMSKVMSNGNGRIKFPINEPAEGKKRSQIEEYLDFYEGPGVQHIAVATDDIITTVSQLRARGVEFLSIPPEEYYRAVPGRLEEFSHELREDIETLKGLGIMIDADEEGYLLQIFTKPVEDRPTLFFEIIQRMGARGFGAGNFKALFESIEREQAKRGTL</sequence>
<evidence type="ECO:0000256" key="3">
    <source>
        <dbReference type="ARBA" id="ARBA00022737"/>
    </source>
</evidence>
<dbReference type="InterPro" id="IPR037523">
    <property type="entry name" value="VOC_core"/>
</dbReference>
<dbReference type="NCBIfam" id="TIGR01263">
    <property type="entry name" value="4HPPD"/>
    <property type="match status" value="1"/>
</dbReference>
<evidence type="ECO:0000256" key="5">
    <source>
        <dbReference type="PIRSR" id="PIRSR009283-1"/>
    </source>
</evidence>
<keyword evidence="3" id="KW-0677">Repeat</keyword>
<dbReference type="InterPro" id="IPR041735">
    <property type="entry name" value="4OHPhenylPyrv_dOase_C"/>
</dbReference>
<evidence type="ECO:0000313" key="7">
    <source>
        <dbReference type="EMBL" id="MTE26241.1"/>
    </source>
</evidence>
<keyword evidence="7" id="KW-0670">Pyruvate</keyword>
<evidence type="ECO:0000259" key="6">
    <source>
        <dbReference type="PROSITE" id="PS51819"/>
    </source>
</evidence>
<dbReference type="InterPro" id="IPR041736">
    <property type="entry name" value="4OHPhenylPyrv_dOase_N"/>
</dbReference>
<feature type="binding site" evidence="5">
    <location>
        <position position="270"/>
    </location>
    <ligand>
        <name>Fe cation</name>
        <dbReference type="ChEBI" id="CHEBI:24875"/>
    </ligand>
</feature>
<keyword evidence="7" id="KW-0223">Dioxygenase</keyword>
<dbReference type="GO" id="GO:0046872">
    <property type="term" value="F:metal ion binding"/>
    <property type="evidence" value="ECO:0007669"/>
    <property type="project" value="UniProtKB-KW"/>
</dbReference>
<evidence type="ECO:0000256" key="1">
    <source>
        <dbReference type="ARBA" id="ARBA00005877"/>
    </source>
</evidence>
<keyword evidence="8" id="KW-1185">Reference proteome</keyword>
<comment type="similarity">
    <text evidence="1">Belongs to the 4HPPD family.</text>
</comment>
<dbReference type="PROSITE" id="PS51819">
    <property type="entry name" value="VOC"/>
    <property type="match status" value="2"/>
</dbReference>
<accession>A0A7K1GAT0</accession>
<comment type="cofactor">
    <cofactor evidence="5">
        <name>Fe cation</name>
        <dbReference type="ChEBI" id="CHEBI:24875"/>
    </cofactor>
    <text evidence="5">Binds 1 Fe cation per subunit.</text>
</comment>
<dbReference type="Proteomes" id="UP000447545">
    <property type="component" value="Unassembled WGS sequence"/>
</dbReference>
<evidence type="ECO:0000256" key="2">
    <source>
        <dbReference type="ARBA" id="ARBA00022723"/>
    </source>
</evidence>
<dbReference type="InterPro" id="IPR004360">
    <property type="entry name" value="Glyas_Fos-R_dOase_dom"/>
</dbReference>
<dbReference type="InterPro" id="IPR029068">
    <property type="entry name" value="Glyas_Bleomycin-R_OHBP_Dase"/>
</dbReference>
<name>A0A7K1GAT0_9FLAO</name>
<evidence type="ECO:0000256" key="4">
    <source>
        <dbReference type="ARBA" id="ARBA00023004"/>
    </source>
</evidence>
<comment type="caution">
    <text evidence="7">The sequence shown here is derived from an EMBL/GenBank/DDBJ whole genome shotgun (WGS) entry which is preliminary data.</text>
</comment>